<name>A0A5A7QLL5_STRAF</name>
<accession>A0A5A7QLL5</accession>
<organism evidence="1 2">
    <name type="scientific">Striga asiatica</name>
    <name type="common">Asiatic witchweed</name>
    <name type="synonym">Buchnera asiatica</name>
    <dbReference type="NCBI Taxonomy" id="4170"/>
    <lineage>
        <taxon>Eukaryota</taxon>
        <taxon>Viridiplantae</taxon>
        <taxon>Streptophyta</taxon>
        <taxon>Embryophyta</taxon>
        <taxon>Tracheophyta</taxon>
        <taxon>Spermatophyta</taxon>
        <taxon>Magnoliopsida</taxon>
        <taxon>eudicotyledons</taxon>
        <taxon>Gunneridae</taxon>
        <taxon>Pentapetalae</taxon>
        <taxon>asterids</taxon>
        <taxon>lamiids</taxon>
        <taxon>Lamiales</taxon>
        <taxon>Orobanchaceae</taxon>
        <taxon>Buchnereae</taxon>
        <taxon>Striga</taxon>
    </lineage>
</organism>
<keyword evidence="2" id="KW-1185">Reference proteome</keyword>
<evidence type="ECO:0000313" key="1">
    <source>
        <dbReference type="EMBL" id="GER46129.1"/>
    </source>
</evidence>
<sequence>MTKADSGERLTLSPVNNAQYTYRIVDPVGESIYERPVEARQRTHDQSSFLLLISLTDAWKVSPLGLVFHGPCSRVGSLRADYLGRFLSAGSVKGRGRKGSKGATIVIKLPRCGSKGAQGWRRGDRTDSSWAVSTMTLIDNARKEGHSSDLKAGFVPSLAALINNHRCGSLTLSSSGLKQDWQLLWLLFPLILTKRKTRIEHQGQLHRASSETKEKDR</sequence>
<proteinExistence type="predicted"/>
<evidence type="ECO:0000313" key="2">
    <source>
        <dbReference type="Proteomes" id="UP000325081"/>
    </source>
</evidence>
<reference evidence="2" key="1">
    <citation type="journal article" date="2019" name="Curr. Biol.">
        <title>Genome Sequence of Striga asiatica Provides Insight into the Evolution of Plant Parasitism.</title>
        <authorList>
            <person name="Yoshida S."/>
            <person name="Kim S."/>
            <person name="Wafula E.K."/>
            <person name="Tanskanen J."/>
            <person name="Kim Y.M."/>
            <person name="Honaas L."/>
            <person name="Yang Z."/>
            <person name="Spallek T."/>
            <person name="Conn C.E."/>
            <person name="Ichihashi Y."/>
            <person name="Cheong K."/>
            <person name="Cui S."/>
            <person name="Der J.P."/>
            <person name="Gundlach H."/>
            <person name="Jiao Y."/>
            <person name="Hori C."/>
            <person name="Ishida J.K."/>
            <person name="Kasahara H."/>
            <person name="Kiba T."/>
            <person name="Kim M.S."/>
            <person name="Koo N."/>
            <person name="Laohavisit A."/>
            <person name="Lee Y.H."/>
            <person name="Lumba S."/>
            <person name="McCourt P."/>
            <person name="Mortimer J.C."/>
            <person name="Mutuku J.M."/>
            <person name="Nomura T."/>
            <person name="Sasaki-Sekimoto Y."/>
            <person name="Seto Y."/>
            <person name="Wang Y."/>
            <person name="Wakatake T."/>
            <person name="Sakakibara H."/>
            <person name="Demura T."/>
            <person name="Yamaguchi S."/>
            <person name="Yoneyama K."/>
            <person name="Manabe R.I."/>
            <person name="Nelson D.C."/>
            <person name="Schulman A.H."/>
            <person name="Timko M.P."/>
            <person name="dePamphilis C.W."/>
            <person name="Choi D."/>
            <person name="Shirasu K."/>
        </authorList>
    </citation>
    <scope>NUCLEOTIDE SEQUENCE [LARGE SCALE GENOMIC DNA]</scope>
    <source>
        <strain evidence="2">cv. UVA1</strain>
    </source>
</reference>
<dbReference type="EMBL" id="BKCP01007405">
    <property type="protein sequence ID" value="GER46129.1"/>
    <property type="molecule type" value="Genomic_DNA"/>
</dbReference>
<gene>
    <name evidence="1" type="ORF">STAS_23158</name>
</gene>
<dbReference type="AlphaFoldDB" id="A0A5A7QLL5"/>
<protein>
    <submittedName>
        <fullName evidence="1">Cyclic pyranopterin monophosphate synthaseaccessory protein</fullName>
    </submittedName>
</protein>
<dbReference type="Proteomes" id="UP000325081">
    <property type="component" value="Unassembled WGS sequence"/>
</dbReference>
<comment type="caution">
    <text evidence="1">The sequence shown here is derived from an EMBL/GenBank/DDBJ whole genome shotgun (WGS) entry which is preliminary data.</text>
</comment>